<evidence type="ECO:0000313" key="8">
    <source>
        <dbReference type="EMBL" id="QBI21678.1"/>
    </source>
</evidence>
<keyword evidence="2" id="KW-0813">Transport</keyword>
<keyword evidence="3" id="KW-1003">Cell membrane</keyword>
<feature type="coiled-coil region" evidence="5">
    <location>
        <begin position="259"/>
        <end position="293"/>
    </location>
</feature>
<dbReference type="SUPFAM" id="SSF53850">
    <property type="entry name" value="Periplasmic binding protein-like II"/>
    <property type="match status" value="1"/>
</dbReference>
<dbReference type="Gene3D" id="3.40.190.10">
    <property type="entry name" value="Periplasmic binding protein-like II"/>
    <property type="match status" value="1"/>
</dbReference>
<sequence>MRGDRSMSCPTRRSRRRGASVALFAAAVLGLAACDEAGGEERETTFAVQAWPELVMTTQVVEEILGEMGYTTETDDMSVEVTAEALDTDDVDVYLGNWWPSQEPTFGERIEDDEVDVVGTYLEGTEYQPAVPAYVADAGVTSFADLDDHADEFDRTIYGIEAGAPGNETIMDAIDDDAYGLGDWELVESSTPGMLAELESVYDEEEWIVFLGWTPHWMTVEYDLTFLEDPEDVWPGAGEVRAVTRSGLEDEDPDLVRLLSQLETEIETQSDWIHELEQEERAEEEVAREWLGENPDIVEGWLEGVETADGEDAAEVVPDAF</sequence>
<name>A0A411YKD9_9ACTN</name>
<evidence type="ECO:0000256" key="4">
    <source>
        <dbReference type="ARBA" id="ARBA00023136"/>
    </source>
</evidence>
<evidence type="ECO:0000259" key="7">
    <source>
        <dbReference type="Pfam" id="PF04069"/>
    </source>
</evidence>
<evidence type="ECO:0000313" key="9">
    <source>
        <dbReference type="Proteomes" id="UP000291469"/>
    </source>
</evidence>
<dbReference type="EMBL" id="CP036402">
    <property type="protein sequence ID" value="QBI21678.1"/>
    <property type="molecule type" value="Genomic_DNA"/>
</dbReference>
<evidence type="ECO:0000256" key="3">
    <source>
        <dbReference type="ARBA" id="ARBA00022475"/>
    </source>
</evidence>
<keyword evidence="5" id="KW-0175">Coiled coil</keyword>
<dbReference type="GO" id="GO:0015226">
    <property type="term" value="F:carnitine transmembrane transporter activity"/>
    <property type="evidence" value="ECO:0007669"/>
    <property type="project" value="TreeGrafter"/>
</dbReference>
<feature type="chain" id="PRO_5038952014" evidence="6">
    <location>
        <begin position="33"/>
        <end position="321"/>
    </location>
</feature>
<evidence type="ECO:0000256" key="6">
    <source>
        <dbReference type="SAM" id="SignalP"/>
    </source>
</evidence>
<dbReference type="Proteomes" id="UP000291469">
    <property type="component" value="Chromosome"/>
</dbReference>
<dbReference type="Pfam" id="PF04069">
    <property type="entry name" value="OpuAC"/>
    <property type="match status" value="1"/>
</dbReference>
<feature type="signal peptide" evidence="6">
    <location>
        <begin position="1"/>
        <end position="32"/>
    </location>
</feature>
<dbReference type="GO" id="GO:0005275">
    <property type="term" value="F:amine transmembrane transporter activity"/>
    <property type="evidence" value="ECO:0007669"/>
    <property type="project" value="TreeGrafter"/>
</dbReference>
<dbReference type="Gene3D" id="3.40.190.100">
    <property type="entry name" value="Glycine betaine-binding periplasmic protein, domain 2"/>
    <property type="match status" value="1"/>
</dbReference>
<organism evidence="8 9">
    <name type="scientific">Egibacter rhizosphaerae</name>
    <dbReference type="NCBI Taxonomy" id="1670831"/>
    <lineage>
        <taxon>Bacteria</taxon>
        <taxon>Bacillati</taxon>
        <taxon>Actinomycetota</taxon>
        <taxon>Nitriliruptoria</taxon>
        <taxon>Egibacterales</taxon>
        <taxon>Egibacteraceae</taxon>
        <taxon>Egibacter</taxon>
    </lineage>
</organism>
<dbReference type="PANTHER" id="PTHR47737">
    <property type="entry name" value="GLYCINE BETAINE/PROLINE BETAINE TRANSPORT SYSTEM PERMEASE PROTEIN PROW"/>
    <property type="match status" value="1"/>
</dbReference>
<dbReference type="InterPro" id="IPR017783">
    <property type="entry name" value="ABC_choline_sub-bd"/>
</dbReference>
<keyword evidence="9" id="KW-1185">Reference proteome</keyword>
<keyword evidence="4" id="KW-0472">Membrane</keyword>
<dbReference type="PROSITE" id="PS51257">
    <property type="entry name" value="PROKAR_LIPOPROTEIN"/>
    <property type="match status" value="1"/>
</dbReference>
<accession>A0A411YKD9</accession>
<protein>
    <submittedName>
        <fullName evidence="8">ABC transporter substrate-binding protein</fullName>
    </submittedName>
</protein>
<feature type="domain" description="ABC-type glycine betaine transport system substrate-binding" evidence="7">
    <location>
        <begin position="45"/>
        <end position="292"/>
    </location>
</feature>
<dbReference type="CDD" id="cd13640">
    <property type="entry name" value="PBP2_ChoX"/>
    <property type="match status" value="1"/>
</dbReference>
<reference evidence="8 9" key="1">
    <citation type="submission" date="2019-01" db="EMBL/GenBank/DDBJ databases">
        <title>Egibacter rhizosphaerae EGI 80759T.</title>
        <authorList>
            <person name="Chen D.-D."/>
            <person name="Tian Y."/>
            <person name="Jiao J.-Y."/>
            <person name="Zhang X.-T."/>
            <person name="Zhang Y.-G."/>
            <person name="Zhang Y."/>
            <person name="Xiao M."/>
            <person name="Shu W.-S."/>
            <person name="Li W.-J."/>
        </authorList>
    </citation>
    <scope>NUCLEOTIDE SEQUENCE [LARGE SCALE GENOMIC DNA]</scope>
    <source>
        <strain evidence="8 9">EGI 80759</strain>
    </source>
</reference>
<dbReference type="OrthoDB" id="9787902at2"/>
<gene>
    <name evidence="8" type="ORF">ER308_20305</name>
</gene>
<dbReference type="RefSeq" id="WP_131156670.1">
    <property type="nucleotide sequence ID" value="NZ_CP036402.1"/>
</dbReference>
<evidence type="ECO:0000256" key="5">
    <source>
        <dbReference type="SAM" id="Coils"/>
    </source>
</evidence>
<dbReference type="GO" id="GO:0015871">
    <property type="term" value="P:choline transport"/>
    <property type="evidence" value="ECO:0007669"/>
    <property type="project" value="InterPro"/>
</dbReference>
<dbReference type="KEGG" id="erz:ER308_20305"/>
<keyword evidence="6" id="KW-0732">Signal</keyword>
<dbReference type="GO" id="GO:0042597">
    <property type="term" value="C:periplasmic space"/>
    <property type="evidence" value="ECO:0007669"/>
    <property type="project" value="InterPro"/>
</dbReference>
<comment type="subcellular location">
    <subcellularLocation>
        <location evidence="1">Cell membrane</location>
    </subcellularLocation>
</comment>
<dbReference type="InterPro" id="IPR007210">
    <property type="entry name" value="ABC_Gly_betaine_transp_sub-bd"/>
</dbReference>
<dbReference type="GO" id="GO:0031460">
    <property type="term" value="P:glycine betaine transport"/>
    <property type="evidence" value="ECO:0007669"/>
    <property type="project" value="TreeGrafter"/>
</dbReference>
<evidence type="ECO:0000256" key="2">
    <source>
        <dbReference type="ARBA" id="ARBA00022448"/>
    </source>
</evidence>
<dbReference type="GO" id="GO:0033265">
    <property type="term" value="F:choline binding"/>
    <property type="evidence" value="ECO:0007669"/>
    <property type="project" value="InterPro"/>
</dbReference>
<evidence type="ECO:0000256" key="1">
    <source>
        <dbReference type="ARBA" id="ARBA00004236"/>
    </source>
</evidence>
<dbReference type="GO" id="GO:0043190">
    <property type="term" value="C:ATP-binding cassette (ABC) transporter complex"/>
    <property type="evidence" value="ECO:0007669"/>
    <property type="project" value="InterPro"/>
</dbReference>
<dbReference type="PANTHER" id="PTHR47737:SF1">
    <property type="entry name" value="GLYCINE BETAINE_PROLINE BETAINE TRANSPORT SYSTEM PERMEASE PROTEIN PROW"/>
    <property type="match status" value="1"/>
</dbReference>
<proteinExistence type="predicted"/>
<dbReference type="AlphaFoldDB" id="A0A411YKD9"/>